<dbReference type="EMBL" id="BJWL01000018">
    <property type="protein sequence ID" value="GFZ06238.1"/>
    <property type="molecule type" value="Genomic_DNA"/>
</dbReference>
<gene>
    <name evidence="1" type="ORF">Acr_18g0004080</name>
</gene>
<proteinExistence type="predicted"/>
<comment type="caution">
    <text evidence="1">The sequence shown here is derived from an EMBL/GenBank/DDBJ whole genome shotgun (WGS) entry which is preliminary data.</text>
</comment>
<name>A0A7J0G622_9ERIC</name>
<accession>A0A7J0G622</accession>
<organism evidence="1 2">
    <name type="scientific">Actinidia rufa</name>
    <dbReference type="NCBI Taxonomy" id="165716"/>
    <lineage>
        <taxon>Eukaryota</taxon>
        <taxon>Viridiplantae</taxon>
        <taxon>Streptophyta</taxon>
        <taxon>Embryophyta</taxon>
        <taxon>Tracheophyta</taxon>
        <taxon>Spermatophyta</taxon>
        <taxon>Magnoliopsida</taxon>
        <taxon>eudicotyledons</taxon>
        <taxon>Gunneridae</taxon>
        <taxon>Pentapetalae</taxon>
        <taxon>asterids</taxon>
        <taxon>Ericales</taxon>
        <taxon>Actinidiaceae</taxon>
        <taxon>Actinidia</taxon>
    </lineage>
</organism>
<dbReference type="AlphaFoldDB" id="A0A7J0G622"/>
<sequence>MDTWKEVRQNWFAEDESKTPTQPLSPPIIHTMYHINGPEDVVPSRHTIRDVPRSVIGIEEAGPSCYRNHYGKIQRTARKSVPCPAYFKKLLLQAQSEGSHKVNPPYRPNTLEHAWKRTLEPELVVIERILSGESYF</sequence>
<keyword evidence="2" id="KW-1185">Reference proteome</keyword>
<evidence type="ECO:0000313" key="1">
    <source>
        <dbReference type="EMBL" id="GFZ06238.1"/>
    </source>
</evidence>
<dbReference type="Proteomes" id="UP000585474">
    <property type="component" value="Unassembled WGS sequence"/>
</dbReference>
<protein>
    <submittedName>
        <fullName evidence="1">Uncharacterized protein</fullName>
    </submittedName>
</protein>
<evidence type="ECO:0000313" key="2">
    <source>
        <dbReference type="Proteomes" id="UP000585474"/>
    </source>
</evidence>
<reference evidence="1 2" key="1">
    <citation type="submission" date="2019-07" db="EMBL/GenBank/DDBJ databases">
        <title>De Novo Assembly of kiwifruit Actinidia rufa.</title>
        <authorList>
            <person name="Sugita-Konishi S."/>
            <person name="Sato K."/>
            <person name="Mori E."/>
            <person name="Abe Y."/>
            <person name="Kisaki G."/>
            <person name="Hamano K."/>
            <person name="Suezawa K."/>
            <person name="Otani M."/>
            <person name="Fukuda T."/>
            <person name="Manabe T."/>
            <person name="Gomi K."/>
            <person name="Tabuchi M."/>
            <person name="Akimitsu K."/>
            <person name="Kataoka I."/>
        </authorList>
    </citation>
    <scope>NUCLEOTIDE SEQUENCE [LARGE SCALE GENOMIC DNA]</scope>
    <source>
        <strain evidence="2">cv. Fuchu</strain>
    </source>
</reference>